<evidence type="ECO:0000256" key="1">
    <source>
        <dbReference type="ARBA" id="ARBA00002268"/>
    </source>
</evidence>
<evidence type="ECO:0000256" key="14">
    <source>
        <dbReference type="ARBA" id="ARBA00023284"/>
    </source>
</evidence>
<evidence type="ECO:0000256" key="18">
    <source>
        <dbReference type="SAM" id="MobiDB-lite"/>
    </source>
</evidence>
<dbReference type="EMBL" id="FPIW01000003">
    <property type="protein sequence ID" value="SFW16934.1"/>
    <property type="molecule type" value="Genomic_DNA"/>
</dbReference>
<evidence type="ECO:0000256" key="6">
    <source>
        <dbReference type="ARBA" id="ARBA00022485"/>
    </source>
</evidence>
<evidence type="ECO:0000256" key="10">
    <source>
        <dbReference type="ARBA" id="ARBA00023002"/>
    </source>
</evidence>
<evidence type="ECO:0000256" key="5">
    <source>
        <dbReference type="ARBA" id="ARBA00016895"/>
    </source>
</evidence>
<dbReference type="HAMAP" id="MF_02089">
    <property type="entry name" value="QueH"/>
    <property type="match status" value="1"/>
</dbReference>
<feature type="disulfide bond" description="Redox-active" evidence="17">
    <location>
        <begin position="221"/>
        <end position="223"/>
    </location>
</feature>
<comment type="caution">
    <text evidence="19">The sequence shown here is derived from an EMBL/GenBank/DDBJ whole genome shotgun (WGS) entry which is preliminary data.</text>
</comment>
<comment type="pathway">
    <text evidence="2 17">tRNA modification; tRNA-queuosine biosynthesis.</text>
</comment>
<keyword evidence="8 17" id="KW-0479">Metal-binding</keyword>
<dbReference type="Pfam" id="PF02677">
    <property type="entry name" value="QueH"/>
    <property type="match status" value="1"/>
</dbReference>
<dbReference type="PANTHER" id="PTHR36701:SF1">
    <property type="entry name" value="EPOXYQUEUOSINE REDUCTASE QUEH"/>
    <property type="match status" value="1"/>
</dbReference>
<evidence type="ECO:0000256" key="12">
    <source>
        <dbReference type="ARBA" id="ARBA00023014"/>
    </source>
</evidence>
<dbReference type="EC" id="1.17.99.6" evidence="4 17"/>
<feature type="binding site" evidence="17">
    <location>
        <position position="142"/>
    </location>
    <ligand>
        <name>[4Fe-4S] cluster</name>
        <dbReference type="ChEBI" id="CHEBI:49883"/>
    </ligand>
</feature>
<dbReference type="Proteomes" id="UP000182680">
    <property type="component" value="Unassembled WGS sequence"/>
</dbReference>
<feature type="region of interest" description="Disordered" evidence="18">
    <location>
        <begin position="1"/>
        <end position="21"/>
    </location>
</feature>
<evidence type="ECO:0000256" key="4">
    <source>
        <dbReference type="ARBA" id="ARBA00012622"/>
    </source>
</evidence>
<evidence type="ECO:0000256" key="3">
    <source>
        <dbReference type="ARBA" id="ARBA00008207"/>
    </source>
</evidence>
<dbReference type="GO" id="GO:0052693">
    <property type="term" value="F:epoxyqueuosine reductase activity"/>
    <property type="evidence" value="ECO:0007669"/>
    <property type="project" value="UniProtKB-UniRule"/>
</dbReference>
<organism evidence="19 20">
    <name type="scientific">Desulfovibrio desulfuricans</name>
    <dbReference type="NCBI Taxonomy" id="876"/>
    <lineage>
        <taxon>Bacteria</taxon>
        <taxon>Pseudomonadati</taxon>
        <taxon>Thermodesulfobacteriota</taxon>
        <taxon>Desulfovibrionia</taxon>
        <taxon>Desulfovibrionales</taxon>
        <taxon>Desulfovibrionaceae</taxon>
        <taxon>Desulfovibrio</taxon>
    </lineage>
</organism>
<evidence type="ECO:0000256" key="7">
    <source>
        <dbReference type="ARBA" id="ARBA00022694"/>
    </source>
</evidence>
<dbReference type="GO" id="GO:0046872">
    <property type="term" value="F:metal ion binding"/>
    <property type="evidence" value="ECO:0007669"/>
    <property type="project" value="UniProtKB-KW"/>
</dbReference>
<dbReference type="InterPro" id="IPR003828">
    <property type="entry name" value="QueH"/>
</dbReference>
<sequence>MSGNIRSSVTNANGTAFGKPDFPEAADVHTPSLAATTPGGATPAAPEKLPRHSRSLLLHVCCGPCAIMPATRLLDEGFAVTAWYMNPNIHPLSEYLRRRDAATECARHLGIPIVYDDASWDITAWLRAVAGRDAAPQRCAYCCTSRIEAAFATAARLGFAFVSSSLLYSRYQPHEVIREAGARLAQAADAGPDFVYRDFRADWQEGIDRSKSLELYRQPYCGCIYSEAERYEKKLARLIKNNL</sequence>
<dbReference type="RefSeq" id="WP_012624423.1">
    <property type="nucleotide sequence ID" value="NZ_FPIW01000003.1"/>
</dbReference>
<evidence type="ECO:0000313" key="20">
    <source>
        <dbReference type="Proteomes" id="UP000182680"/>
    </source>
</evidence>
<comment type="similarity">
    <text evidence="3 17">Belongs to the QueH family.</text>
</comment>
<dbReference type="SUPFAM" id="SSF52402">
    <property type="entry name" value="Adenine nucleotide alpha hydrolases-like"/>
    <property type="match status" value="1"/>
</dbReference>
<evidence type="ECO:0000256" key="11">
    <source>
        <dbReference type="ARBA" id="ARBA00023004"/>
    </source>
</evidence>
<feature type="binding site" evidence="17">
    <location>
        <position position="139"/>
    </location>
    <ligand>
        <name>[4Fe-4S] cluster</name>
        <dbReference type="ChEBI" id="CHEBI:49883"/>
    </ligand>
</feature>
<evidence type="ECO:0000313" key="19">
    <source>
        <dbReference type="EMBL" id="SFW16934.1"/>
    </source>
</evidence>
<protein>
    <recommendedName>
        <fullName evidence="5 17">Epoxyqueuosine reductase QueH</fullName>
        <ecNumber evidence="4 17">1.17.99.6</ecNumber>
    </recommendedName>
    <alternativeName>
        <fullName evidence="15 17">Queuosine biosynthesis protein QueH</fullName>
    </alternativeName>
</protein>
<keyword evidence="10 17" id="KW-0560">Oxidoreductase</keyword>
<evidence type="ECO:0000256" key="2">
    <source>
        <dbReference type="ARBA" id="ARBA00004691"/>
    </source>
</evidence>
<keyword evidence="9 17" id="KW-0671">Queuosine biosynthesis</keyword>
<gene>
    <name evidence="17" type="primary">queH</name>
    <name evidence="19" type="ORF">SAMN02910291_00231</name>
</gene>
<reference evidence="20" key="1">
    <citation type="submission" date="2016-11" db="EMBL/GenBank/DDBJ databases">
        <authorList>
            <person name="Jaros S."/>
            <person name="Januszkiewicz K."/>
            <person name="Wedrychowicz H."/>
        </authorList>
    </citation>
    <scope>NUCLEOTIDE SEQUENCE [LARGE SCALE GENOMIC DNA]</scope>
    <source>
        <strain evidence="20">DSM 7057</strain>
    </source>
</reference>
<comment type="function">
    <text evidence="1 17">Catalyzes the conversion of epoxyqueuosine (oQ) to queuosine (Q), which is a hypermodified base found in the wobble positions of tRNA(Asp), tRNA(Asn), tRNA(His) and tRNA(Tyr).</text>
</comment>
<feature type="binding site" evidence="17">
    <location>
        <position position="61"/>
    </location>
    <ligand>
        <name>[4Fe-4S] cluster</name>
        <dbReference type="ChEBI" id="CHEBI:49883"/>
    </ligand>
</feature>
<dbReference type="GO" id="GO:0008616">
    <property type="term" value="P:tRNA queuosine(34) biosynthetic process"/>
    <property type="evidence" value="ECO:0007669"/>
    <property type="project" value="UniProtKB-UniRule"/>
</dbReference>
<comment type="catalytic activity">
    <reaction evidence="16 17">
        <text>epoxyqueuosine(34) in tRNA + AH2 = queuosine(34) in tRNA + A + H2O</text>
        <dbReference type="Rhea" id="RHEA:32159"/>
        <dbReference type="Rhea" id="RHEA-COMP:18571"/>
        <dbReference type="Rhea" id="RHEA-COMP:18582"/>
        <dbReference type="ChEBI" id="CHEBI:13193"/>
        <dbReference type="ChEBI" id="CHEBI:15377"/>
        <dbReference type="ChEBI" id="CHEBI:17499"/>
        <dbReference type="ChEBI" id="CHEBI:194431"/>
        <dbReference type="ChEBI" id="CHEBI:194443"/>
        <dbReference type="EC" id="1.17.99.6"/>
    </reaction>
</comment>
<feature type="binding site" evidence="17">
    <location>
        <position position="62"/>
    </location>
    <ligand>
        <name>[4Fe-4S] cluster</name>
        <dbReference type="ChEBI" id="CHEBI:49883"/>
    </ligand>
</feature>
<feature type="compositionally biased region" description="Polar residues" evidence="18">
    <location>
        <begin position="1"/>
        <end position="14"/>
    </location>
</feature>
<evidence type="ECO:0000256" key="9">
    <source>
        <dbReference type="ARBA" id="ARBA00022785"/>
    </source>
</evidence>
<dbReference type="GO" id="GO:0051539">
    <property type="term" value="F:4 iron, 4 sulfur cluster binding"/>
    <property type="evidence" value="ECO:0007669"/>
    <property type="project" value="UniProtKB-UniRule"/>
</dbReference>
<keyword evidence="6 17" id="KW-0004">4Fe-4S</keyword>
<evidence type="ECO:0000256" key="8">
    <source>
        <dbReference type="ARBA" id="ARBA00022723"/>
    </source>
</evidence>
<name>A0AA94L119_DESDE</name>
<proteinExistence type="inferred from homology"/>
<dbReference type="AlphaFoldDB" id="A0AA94L119"/>
<evidence type="ECO:0000256" key="13">
    <source>
        <dbReference type="ARBA" id="ARBA00023157"/>
    </source>
</evidence>
<evidence type="ECO:0000256" key="17">
    <source>
        <dbReference type="HAMAP-Rule" id="MF_02089"/>
    </source>
</evidence>
<accession>A0AA94L119</accession>
<keyword evidence="12 17" id="KW-0411">Iron-sulfur</keyword>
<keyword evidence="14 17" id="KW-0676">Redox-active center</keyword>
<keyword evidence="13 17" id="KW-1015">Disulfide bond</keyword>
<dbReference type="OMA" id="PNIHPYT"/>
<keyword evidence="11 17" id="KW-0408">Iron</keyword>
<keyword evidence="7 17" id="KW-0819">tRNA processing</keyword>
<dbReference type="PANTHER" id="PTHR36701">
    <property type="entry name" value="EPOXYQUEUOSINE REDUCTASE QUEH"/>
    <property type="match status" value="1"/>
</dbReference>
<evidence type="ECO:0000256" key="16">
    <source>
        <dbReference type="ARBA" id="ARBA00047415"/>
    </source>
</evidence>
<evidence type="ECO:0000256" key="15">
    <source>
        <dbReference type="ARBA" id="ARBA00031446"/>
    </source>
</evidence>